<dbReference type="InterPro" id="IPR029055">
    <property type="entry name" value="Ntn_hydrolases_N"/>
</dbReference>
<dbReference type="InterPro" id="IPR050115">
    <property type="entry name" value="Proteasome_alpha"/>
</dbReference>
<dbReference type="EMBL" id="JARBJD010000031">
    <property type="protein sequence ID" value="KAK2959194.1"/>
    <property type="molecule type" value="Genomic_DNA"/>
</dbReference>
<dbReference type="Gene3D" id="3.60.20.10">
    <property type="entry name" value="Glutamine Phosphoribosylpyrophosphate, subunit 1, domain 1"/>
    <property type="match status" value="1"/>
</dbReference>
<keyword evidence="3" id="KW-0963">Cytoplasm</keyword>
<proteinExistence type="inferred from homology"/>
<reference evidence="5 6" key="1">
    <citation type="journal article" date="2022" name="bioRxiv">
        <title>Genomics of Preaxostyla Flagellates Illuminates Evolutionary Transitions and the Path Towards Mitochondrial Loss.</title>
        <authorList>
            <person name="Novak L.V.F."/>
            <person name="Treitli S.C."/>
            <person name="Pyrih J."/>
            <person name="Halakuc P."/>
            <person name="Pipaliya S.V."/>
            <person name="Vacek V."/>
            <person name="Brzon O."/>
            <person name="Soukal P."/>
            <person name="Eme L."/>
            <person name="Dacks J.B."/>
            <person name="Karnkowska A."/>
            <person name="Elias M."/>
            <person name="Hampl V."/>
        </authorList>
    </citation>
    <scope>NUCLEOTIDE SEQUENCE [LARGE SCALE GENOMIC DNA]</scope>
    <source>
        <strain evidence="5">NAU3</strain>
        <tissue evidence="5">Gut</tissue>
    </source>
</reference>
<feature type="domain" description="Proteasome alpha-type subunits" evidence="4">
    <location>
        <begin position="6"/>
        <end position="28"/>
    </location>
</feature>
<comment type="similarity">
    <text evidence="2 3">Belongs to the peptidase T1A family.</text>
</comment>
<dbReference type="InterPro" id="IPR000426">
    <property type="entry name" value="Proteasome_asu_N"/>
</dbReference>
<keyword evidence="6" id="KW-1185">Reference proteome</keyword>
<keyword evidence="3" id="KW-0539">Nucleus</keyword>
<dbReference type="GO" id="GO:0000502">
    <property type="term" value="C:proteasome complex"/>
    <property type="evidence" value="ECO:0007669"/>
    <property type="project" value="UniProtKB-KW"/>
</dbReference>
<evidence type="ECO:0000256" key="2">
    <source>
        <dbReference type="PROSITE-ProRule" id="PRU00808"/>
    </source>
</evidence>
<evidence type="ECO:0000256" key="1">
    <source>
        <dbReference type="ARBA" id="ARBA00022942"/>
    </source>
</evidence>
<dbReference type="Pfam" id="PF10584">
    <property type="entry name" value="Proteasome_A_N"/>
    <property type="match status" value="1"/>
</dbReference>
<gene>
    <name evidence="5" type="ORF">BLNAU_5752</name>
</gene>
<sequence>MHASQYDSDVTTWSPQGRIFQIEYAMEAIKQGSACLALRSDTHCVIAAYKRLETQKKIYKIDNQIGCTLSGLNADARSLSTFMKEECMGYKFTNESPLPVSRLVGRVADKAQKRTMGNGPRPFGVGIILAGVDQTGPHIYQTDPSGRYDEYFATTMGAKSQGIKTYLERHFKSFSTCNVNALVAHAILALQASSQDAELGMENCSIAVVGIGEDLKEFTVDEIKERLATAKTFNSTTSTFN</sequence>
<comment type="subunit">
    <text evidence="3">The 26S proteasome consists of a 20S proteasome core and two 19S regulatory subunits.</text>
</comment>
<dbReference type="SMART" id="SM00948">
    <property type="entry name" value="Proteasome_A_N"/>
    <property type="match status" value="1"/>
</dbReference>
<dbReference type="PANTHER" id="PTHR11599">
    <property type="entry name" value="PROTEASOME SUBUNIT ALPHA/BETA"/>
    <property type="match status" value="1"/>
</dbReference>
<evidence type="ECO:0000259" key="4">
    <source>
        <dbReference type="PROSITE" id="PS00388"/>
    </source>
</evidence>
<dbReference type="PROSITE" id="PS51475">
    <property type="entry name" value="PROTEASOME_ALPHA_2"/>
    <property type="match status" value="1"/>
</dbReference>
<comment type="subcellular location">
    <subcellularLocation>
        <location evidence="3">Cytoplasm</location>
    </subcellularLocation>
    <subcellularLocation>
        <location evidence="3">Nucleus</location>
    </subcellularLocation>
</comment>
<dbReference type="SUPFAM" id="SSF56235">
    <property type="entry name" value="N-terminal nucleophile aminohydrolases (Ntn hydrolases)"/>
    <property type="match status" value="1"/>
</dbReference>
<organism evidence="5 6">
    <name type="scientific">Blattamonas nauphoetae</name>
    <dbReference type="NCBI Taxonomy" id="2049346"/>
    <lineage>
        <taxon>Eukaryota</taxon>
        <taxon>Metamonada</taxon>
        <taxon>Preaxostyla</taxon>
        <taxon>Oxymonadida</taxon>
        <taxon>Blattamonas</taxon>
    </lineage>
</organism>
<dbReference type="InterPro" id="IPR023332">
    <property type="entry name" value="Proteasome_alpha-type"/>
</dbReference>
<dbReference type="Proteomes" id="UP001281761">
    <property type="component" value="Unassembled WGS sequence"/>
</dbReference>
<comment type="caution">
    <text evidence="5">The sequence shown here is derived from an EMBL/GenBank/DDBJ whole genome shotgun (WGS) entry which is preliminary data.</text>
</comment>
<dbReference type="InterPro" id="IPR001353">
    <property type="entry name" value="Proteasome_sua/b"/>
</dbReference>
<name>A0ABQ9Y666_9EUKA</name>
<evidence type="ECO:0000313" key="5">
    <source>
        <dbReference type="EMBL" id="KAK2959194.1"/>
    </source>
</evidence>
<evidence type="ECO:0000256" key="3">
    <source>
        <dbReference type="RuleBase" id="RU000551"/>
    </source>
</evidence>
<keyword evidence="1 2" id="KW-0647">Proteasome</keyword>
<accession>A0ABQ9Y666</accession>
<protein>
    <recommendedName>
        <fullName evidence="3">Proteasome subunit alpha type</fullName>
    </recommendedName>
</protein>
<dbReference type="Pfam" id="PF00227">
    <property type="entry name" value="Proteasome"/>
    <property type="match status" value="1"/>
</dbReference>
<evidence type="ECO:0000313" key="6">
    <source>
        <dbReference type="Proteomes" id="UP001281761"/>
    </source>
</evidence>
<dbReference type="PROSITE" id="PS00388">
    <property type="entry name" value="PROTEASOME_ALPHA_1"/>
    <property type="match status" value="1"/>
</dbReference>